<feature type="non-terminal residue" evidence="3">
    <location>
        <position position="231"/>
    </location>
</feature>
<gene>
    <name evidence="3" type="ORF">EJB05_39483</name>
</gene>
<reference evidence="3 4" key="1">
    <citation type="journal article" date="2019" name="Sci. Rep.">
        <title>A high-quality genome of Eragrostis curvula grass provides insights into Poaceae evolution and supports new strategies to enhance forage quality.</title>
        <authorList>
            <person name="Carballo J."/>
            <person name="Santos B.A.C.M."/>
            <person name="Zappacosta D."/>
            <person name="Garbus I."/>
            <person name="Selva J.P."/>
            <person name="Gallo C.A."/>
            <person name="Diaz A."/>
            <person name="Albertini E."/>
            <person name="Caccamo M."/>
            <person name="Echenique V."/>
        </authorList>
    </citation>
    <scope>NUCLEOTIDE SEQUENCE [LARGE SCALE GENOMIC DNA]</scope>
    <source>
        <strain evidence="4">cv. Victoria</strain>
        <tissue evidence="3">Leaf</tissue>
    </source>
</reference>
<feature type="region of interest" description="Disordered" evidence="1">
    <location>
        <begin position="67"/>
        <end position="99"/>
    </location>
</feature>
<feature type="non-terminal residue" evidence="3">
    <location>
        <position position="1"/>
    </location>
</feature>
<feature type="signal peptide" evidence="2">
    <location>
        <begin position="1"/>
        <end position="18"/>
    </location>
</feature>
<sequence length="231" mass="25077">FFLRCGLCLLVWARHGTASAGGVVARRTGRRAAQRLLNRDAASADCVVSDKASLLAEVLDNVKELKRQTSRATGRSHRRAGTAATDGGRRAGCGGSGRRRRAAHGAHVAFLRGPPGPHPGRHASIAAEVTMLSEHIRSVLLITADGGEREEEGDYDEEEDECVVISHWRHMTLHRVSAGGPSRCHGSQGGEQRHVVVSWWWREHQEAAHELCTAHKNSARCSSVAFIESCT</sequence>
<organism evidence="3 4">
    <name type="scientific">Eragrostis curvula</name>
    <name type="common">weeping love grass</name>
    <dbReference type="NCBI Taxonomy" id="38414"/>
    <lineage>
        <taxon>Eukaryota</taxon>
        <taxon>Viridiplantae</taxon>
        <taxon>Streptophyta</taxon>
        <taxon>Embryophyta</taxon>
        <taxon>Tracheophyta</taxon>
        <taxon>Spermatophyta</taxon>
        <taxon>Magnoliopsida</taxon>
        <taxon>Liliopsida</taxon>
        <taxon>Poales</taxon>
        <taxon>Poaceae</taxon>
        <taxon>PACMAD clade</taxon>
        <taxon>Chloridoideae</taxon>
        <taxon>Eragrostideae</taxon>
        <taxon>Eragrostidinae</taxon>
        <taxon>Eragrostis</taxon>
    </lineage>
</organism>
<dbReference type="EMBL" id="RWGY01000031">
    <property type="protein sequence ID" value="TVU15939.1"/>
    <property type="molecule type" value="Genomic_DNA"/>
</dbReference>
<evidence type="ECO:0000256" key="2">
    <source>
        <dbReference type="SAM" id="SignalP"/>
    </source>
</evidence>
<comment type="caution">
    <text evidence="3">The sequence shown here is derived from an EMBL/GenBank/DDBJ whole genome shotgun (WGS) entry which is preliminary data.</text>
</comment>
<keyword evidence="2" id="KW-0732">Signal</keyword>
<evidence type="ECO:0000313" key="4">
    <source>
        <dbReference type="Proteomes" id="UP000324897"/>
    </source>
</evidence>
<dbReference type="Proteomes" id="UP000324897">
    <property type="component" value="Unassembled WGS sequence"/>
</dbReference>
<dbReference type="AlphaFoldDB" id="A0A5J9TX32"/>
<evidence type="ECO:0000313" key="3">
    <source>
        <dbReference type="EMBL" id="TVU15939.1"/>
    </source>
</evidence>
<feature type="chain" id="PRO_5023900780" description="BHLH domain-containing protein" evidence="2">
    <location>
        <begin position="19"/>
        <end position="231"/>
    </location>
</feature>
<keyword evidence="4" id="KW-1185">Reference proteome</keyword>
<accession>A0A5J9TX32</accession>
<evidence type="ECO:0000256" key="1">
    <source>
        <dbReference type="SAM" id="MobiDB-lite"/>
    </source>
</evidence>
<evidence type="ECO:0008006" key="5">
    <source>
        <dbReference type="Google" id="ProtNLM"/>
    </source>
</evidence>
<dbReference type="Gramene" id="TVU15939">
    <property type="protein sequence ID" value="TVU15939"/>
    <property type="gene ID" value="EJB05_39483"/>
</dbReference>
<protein>
    <recommendedName>
        <fullName evidence="5">BHLH domain-containing protein</fullName>
    </recommendedName>
</protein>
<name>A0A5J9TX32_9POAL</name>
<proteinExistence type="predicted"/>